<dbReference type="PANTHER" id="PTHR34453:SF8">
    <property type="entry name" value="DEFENSIN-LIKE PROTEIN 24"/>
    <property type="match status" value="1"/>
</dbReference>
<evidence type="ECO:0000256" key="5">
    <source>
        <dbReference type="ARBA" id="ARBA00022577"/>
    </source>
</evidence>
<dbReference type="GO" id="GO:0005576">
    <property type="term" value="C:extracellular region"/>
    <property type="evidence" value="ECO:0007669"/>
    <property type="project" value="UniProtKB-SubCell"/>
</dbReference>
<dbReference type="GO" id="GO:0031640">
    <property type="term" value="P:killing of cells of another organism"/>
    <property type="evidence" value="ECO:0007669"/>
    <property type="project" value="UniProtKB-KW"/>
</dbReference>
<organism evidence="9 10">
    <name type="scientific">Eutrema salsugineum</name>
    <name type="common">Saltwater cress</name>
    <name type="synonym">Sisymbrium salsugineum</name>
    <dbReference type="NCBI Taxonomy" id="72664"/>
    <lineage>
        <taxon>Eukaryota</taxon>
        <taxon>Viridiplantae</taxon>
        <taxon>Streptophyta</taxon>
        <taxon>Embryophyta</taxon>
        <taxon>Tracheophyta</taxon>
        <taxon>Spermatophyta</taxon>
        <taxon>Magnoliopsida</taxon>
        <taxon>eudicotyledons</taxon>
        <taxon>Gunneridae</taxon>
        <taxon>Pentapetalae</taxon>
        <taxon>rosids</taxon>
        <taxon>malvids</taxon>
        <taxon>Brassicales</taxon>
        <taxon>Brassicaceae</taxon>
        <taxon>Eutremeae</taxon>
        <taxon>Eutrema</taxon>
    </lineage>
</organism>
<comment type="similarity">
    <text evidence="2">Belongs to the DEFL family.</text>
</comment>
<evidence type="ECO:0000256" key="1">
    <source>
        <dbReference type="ARBA" id="ARBA00004613"/>
    </source>
</evidence>
<accession>V4N7L0</accession>
<dbReference type="OrthoDB" id="1028959at2759"/>
<dbReference type="Proteomes" id="UP000030689">
    <property type="component" value="Unassembled WGS sequence"/>
</dbReference>
<evidence type="ECO:0000256" key="4">
    <source>
        <dbReference type="ARBA" id="ARBA00022529"/>
    </source>
</evidence>
<proteinExistence type="inferred from homology"/>
<evidence type="ECO:0000313" key="9">
    <source>
        <dbReference type="EMBL" id="ESQ41636.1"/>
    </source>
</evidence>
<gene>
    <name evidence="9" type="ORF">EUTSA_v10015149mg</name>
</gene>
<keyword evidence="5" id="KW-0295">Fungicide</keyword>
<evidence type="ECO:0008006" key="11">
    <source>
        <dbReference type="Google" id="ProtNLM"/>
    </source>
</evidence>
<evidence type="ECO:0000256" key="2">
    <source>
        <dbReference type="ARBA" id="ARBA00006722"/>
    </source>
</evidence>
<sequence>MVGSKFVLLAFIALCLLLSGAETREIGWARHTEQDPLCCINQQQFGTCETKEDDLRCEKMCIDNCRLNKGGGCQPVPSGAVCQCYC</sequence>
<evidence type="ECO:0000313" key="10">
    <source>
        <dbReference type="Proteomes" id="UP000030689"/>
    </source>
</evidence>
<keyword evidence="10" id="KW-1185">Reference proteome</keyword>
<feature type="chain" id="PRO_5004723176" description="Knottin scorpion toxin-like domain-containing protein" evidence="8">
    <location>
        <begin position="24"/>
        <end position="86"/>
    </location>
</feature>
<dbReference type="EMBL" id="KI517464">
    <property type="protein sequence ID" value="ESQ41636.1"/>
    <property type="molecule type" value="Genomic_DNA"/>
</dbReference>
<dbReference type="InterPro" id="IPR022618">
    <property type="entry name" value="Defensin-like_20-28"/>
</dbReference>
<comment type="subcellular location">
    <subcellularLocation>
        <location evidence="1">Secreted</location>
    </subcellularLocation>
</comment>
<dbReference type="KEGG" id="eus:EUTSA_v10015149mg"/>
<dbReference type="GO" id="GO:0050832">
    <property type="term" value="P:defense response to fungus"/>
    <property type="evidence" value="ECO:0007669"/>
    <property type="project" value="UniProtKB-KW"/>
</dbReference>
<dbReference type="PANTHER" id="PTHR34453">
    <property type="entry name" value="DEFENSIN-LIKE (DEFL) FAMILY PROTEIN-RELATED"/>
    <property type="match status" value="1"/>
</dbReference>
<dbReference type="Pfam" id="PF10868">
    <property type="entry name" value="Defensin_like"/>
    <property type="match status" value="1"/>
</dbReference>
<keyword evidence="4" id="KW-0929">Antimicrobial</keyword>
<evidence type="ECO:0000256" key="6">
    <source>
        <dbReference type="ARBA" id="ARBA00022729"/>
    </source>
</evidence>
<evidence type="ECO:0000256" key="7">
    <source>
        <dbReference type="ARBA" id="ARBA00022821"/>
    </source>
</evidence>
<protein>
    <recommendedName>
        <fullName evidence="11">Knottin scorpion toxin-like domain-containing protein</fullName>
    </recommendedName>
</protein>
<keyword evidence="6 8" id="KW-0732">Signal</keyword>
<evidence type="ECO:0000256" key="8">
    <source>
        <dbReference type="SAM" id="SignalP"/>
    </source>
</evidence>
<dbReference type="OMA" id="KGGGCQP"/>
<feature type="signal peptide" evidence="8">
    <location>
        <begin position="1"/>
        <end position="23"/>
    </location>
</feature>
<reference evidence="9 10" key="1">
    <citation type="journal article" date="2013" name="Front. Plant Sci.">
        <title>The Reference Genome of the Halophytic Plant Eutrema salsugineum.</title>
        <authorList>
            <person name="Yang R."/>
            <person name="Jarvis D.E."/>
            <person name="Chen H."/>
            <person name="Beilstein M.A."/>
            <person name="Grimwood J."/>
            <person name="Jenkins J."/>
            <person name="Shu S."/>
            <person name="Prochnik S."/>
            <person name="Xin M."/>
            <person name="Ma C."/>
            <person name="Schmutz J."/>
            <person name="Wing R.A."/>
            <person name="Mitchell-Olds T."/>
            <person name="Schumaker K.S."/>
            <person name="Wang X."/>
        </authorList>
    </citation>
    <scope>NUCLEOTIDE SEQUENCE [LARGE SCALE GENOMIC DNA]</scope>
</reference>
<evidence type="ECO:0000256" key="3">
    <source>
        <dbReference type="ARBA" id="ARBA00022525"/>
    </source>
</evidence>
<keyword evidence="7" id="KW-0611">Plant defense</keyword>
<dbReference type="AlphaFoldDB" id="V4N7L0"/>
<name>V4N7L0_EUTSA</name>
<keyword evidence="3" id="KW-0964">Secreted</keyword>
<dbReference type="Gramene" id="ESQ41636">
    <property type="protein sequence ID" value="ESQ41636"/>
    <property type="gene ID" value="EUTSA_v10015149mg"/>
</dbReference>